<evidence type="ECO:0000313" key="3">
    <source>
        <dbReference type="Proteomes" id="UP001385951"/>
    </source>
</evidence>
<feature type="region of interest" description="Disordered" evidence="1">
    <location>
        <begin position="373"/>
        <end position="397"/>
    </location>
</feature>
<feature type="compositionally biased region" description="Gly residues" evidence="1">
    <location>
        <begin position="696"/>
        <end position="730"/>
    </location>
</feature>
<dbReference type="Gene3D" id="1.10.8.10">
    <property type="entry name" value="DNA helicase RuvA subunit, C-terminal domain"/>
    <property type="match status" value="1"/>
</dbReference>
<protein>
    <recommendedName>
        <fullName evidence="4">CUE domain-containing protein</fullName>
    </recommendedName>
</protein>
<dbReference type="GO" id="GO:0043130">
    <property type="term" value="F:ubiquitin binding"/>
    <property type="evidence" value="ECO:0007669"/>
    <property type="project" value="TreeGrafter"/>
</dbReference>
<evidence type="ECO:0000256" key="1">
    <source>
        <dbReference type="SAM" id="MobiDB-lite"/>
    </source>
</evidence>
<feature type="compositionally biased region" description="Acidic residues" evidence="1">
    <location>
        <begin position="591"/>
        <end position="609"/>
    </location>
</feature>
<gene>
    <name evidence="2" type="ORF">QCA50_015493</name>
</gene>
<evidence type="ECO:0000313" key="2">
    <source>
        <dbReference type="EMBL" id="KAK7681401.1"/>
    </source>
</evidence>
<evidence type="ECO:0008006" key="4">
    <source>
        <dbReference type="Google" id="ProtNLM"/>
    </source>
</evidence>
<dbReference type="PANTHER" id="PTHR21494:SF0">
    <property type="entry name" value="ACTIVATING SIGNAL COINTEGRATOR 1 COMPLEX SUBUNIT 2"/>
    <property type="match status" value="1"/>
</dbReference>
<feature type="region of interest" description="Disordered" evidence="1">
    <location>
        <begin position="578"/>
        <end position="658"/>
    </location>
</feature>
<dbReference type="EMBL" id="JASBNA010000041">
    <property type="protein sequence ID" value="KAK7681401.1"/>
    <property type="molecule type" value="Genomic_DNA"/>
</dbReference>
<dbReference type="InterPro" id="IPR052586">
    <property type="entry name" value="ASCC2"/>
</dbReference>
<feature type="compositionally biased region" description="Basic and acidic residues" evidence="1">
    <location>
        <begin position="623"/>
        <end position="645"/>
    </location>
</feature>
<feature type="region of interest" description="Disordered" evidence="1">
    <location>
        <begin position="672"/>
        <end position="763"/>
    </location>
</feature>
<accession>A0AAW0FKZ6</accession>
<feature type="compositionally biased region" description="Basic residues" evidence="1">
    <location>
        <begin position="744"/>
        <end position="756"/>
    </location>
</feature>
<comment type="caution">
    <text evidence="2">The sequence shown here is derived from an EMBL/GenBank/DDBJ whole genome shotgun (WGS) entry which is preliminary data.</text>
</comment>
<feature type="compositionally biased region" description="Basic and acidic residues" evidence="1">
    <location>
        <begin position="732"/>
        <end position="743"/>
    </location>
</feature>
<dbReference type="InterPro" id="IPR041800">
    <property type="entry name" value="ASCC2_CUE"/>
</dbReference>
<sequence length="763" mass="84058">MALISLPAYPTFRSRKSLTSSQLANLNQLILSSLTQCLALAPDSLNAASAQKFIASYSKDVATRLLHALIWDDQSRSKNDLKDDRDLLNMSQTERAIHFKVFLLADKLARYLDFDILVDLGIAYGSSNPKRLRTLCANAHVQNTNTLRTQVSEAIPAFITLLESSDQGLYGLRKLAHVLFSTIRPLPPALKLLFARDKQFITALAKAYDHGLSLCAQSWGGFRFSQYNGNPPAPLEDWERHFLKTKVALLDTFHILLRTLFDDVAAVADAGRDLAARCEPAFEIIFSLLELPAFTDAQRGSTSTRTAESTPFLNQTLLADYQHAYDLSRTFVSVLRNADSERTQLLEHALQSLNTQDQSNPGALKLIIRSSGIPPGIDHKGRGSSSLQTQDKGKGKATVLPARVSTPDPLLESAISQVLDILPDQQEPYVRYLLGHTDYPFKGNAERLIGAIFEGTAPGLEEVEGAISREALERDVGGVIQEEPLGRVPVDEKIERRNVFDEEVMDVSTVRYGKKETTTVVQDRSFIDQMKADILRRVEEAQYEEDEEEDFDPYGSPANKELRKQAIAFEEELDDDLAEGVSGVKVRDGELTDDEGSSEDGEDDDEGDEEVPKGPETILELAYIRDPKLFDRDAQTRRGKPRADLKAQTGWSDEQIEGWRIMLERNPKKDKILQKHEFAGNQPLPPVASSSFQNQGRGGGGRGRGGRGRGGGGGGGGRGRGGGRGGGQGGDSARDRQRKERSGNVHRQRGHDKKMAKAGPSGL</sequence>
<dbReference type="AlphaFoldDB" id="A0AAW0FKZ6"/>
<dbReference type="Proteomes" id="UP001385951">
    <property type="component" value="Unassembled WGS sequence"/>
</dbReference>
<dbReference type="PANTHER" id="PTHR21494">
    <property type="entry name" value="ACTIVATING SIGNAL COINTEGRATOR 1 COMPLEX SUBUNIT 2 ASC-1 COMPLEX SUBUNIT P100"/>
    <property type="match status" value="1"/>
</dbReference>
<keyword evidence="3" id="KW-1185">Reference proteome</keyword>
<organism evidence="2 3">
    <name type="scientific">Cerrena zonata</name>
    <dbReference type="NCBI Taxonomy" id="2478898"/>
    <lineage>
        <taxon>Eukaryota</taxon>
        <taxon>Fungi</taxon>
        <taxon>Dikarya</taxon>
        <taxon>Basidiomycota</taxon>
        <taxon>Agaricomycotina</taxon>
        <taxon>Agaricomycetes</taxon>
        <taxon>Polyporales</taxon>
        <taxon>Cerrenaceae</taxon>
        <taxon>Cerrena</taxon>
    </lineage>
</organism>
<dbReference type="CDD" id="cd14364">
    <property type="entry name" value="CUE_ASCC2"/>
    <property type="match status" value="1"/>
</dbReference>
<name>A0AAW0FKZ6_9APHY</name>
<reference evidence="2 3" key="1">
    <citation type="submission" date="2022-09" db="EMBL/GenBank/DDBJ databases">
        <authorList>
            <person name="Palmer J.M."/>
        </authorList>
    </citation>
    <scope>NUCLEOTIDE SEQUENCE [LARGE SCALE GENOMIC DNA]</scope>
    <source>
        <strain evidence="2 3">DSM 7382</strain>
    </source>
</reference>
<proteinExistence type="predicted"/>